<proteinExistence type="predicted"/>
<dbReference type="EMBL" id="BMRP01000080">
    <property type="protein sequence ID" value="GGV02867.1"/>
    <property type="molecule type" value="Genomic_DNA"/>
</dbReference>
<organism evidence="1 2">
    <name type="scientific">Streptomyces albospinus</name>
    <dbReference type="NCBI Taxonomy" id="285515"/>
    <lineage>
        <taxon>Bacteria</taxon>
        <taxon>Bacillati</taxon>
        <taxon>Actinomycetota</taxon>
        <taxon>Actinomycetes</taxon>
        <taxon>Kitasatosporales</taxon>
        <taxon>Streptomycetaceae</taxon>
        <taxon>Streptomyces</taxon>
    </lineage>
</organism>
<dbReference type="Proteomes" id="UP000654471">
    <property type="component" value="Unassembled WGS sequence"/>
</dbReference>
<reference evidence="2" key="1">
    <citation type="journal article" date="2019" name="Int. J. Syst. Evol. Microbiol.">
        <title>The Global Catalogue of Microorganisms (GCM) 10K type strain sequencing project: providing services to taxonomists for standard genome sequencing and annotation.</title>
        <authorList>
            <consortium name="The Broad Institute Genomics Platform"/>
            <consortium name="The Broad Institute Genome Sequencing Center for Infectious Disease"/>
            <person name="Wu L."/>
            <person name="Ma J."/>
        </authorList>
    </citation>
    <scope>NUCLEOTIDE SEQUENCE [LARGE SCALE GENOMIC DNA]</scope>
    <source>
        <strain evidence="2">JCM 3399</strain>
    </source>
</reference>
<evidence type="ECO:0000313" key="1">
    <source>
        <dbReference type="EMBL" id="GGV02867.1"/>
    </source>
</evidence>
<comment type="caution">
    <text evidence="1">The sequence shown here is derived from an EMBL/GenBank/DDBJ whole genome shotgun (WGS) entry which is preliminary data.</text>
</comment>
<gene>
    <name evidence="1" type="ORF">GCM10010211_82680</name>
</gene>
<keyword evidence="2" id="KW-1185">Reference proteome</keyword>
<name>A0ABQ2VQI2_9ACTN</name>
<accession>A0ABQ2VQI2</accession>
<sequence>MNPQVAGRAVTTATPAPGRYAIDVPRSEITFTVAKAKVDDEIVVEATATVDRYSHGVTKLKGMAGGPCG</sequence>
<protein>
    <submittedName>
        <fullName evidence="1">Uncharacterized protein</fullName>
    </submittedName>
</protein>
<evidence type="ECO:0000313" key="2">
    <source>
        <dbReference type="Proteomes" id="UP000654471"/>
    </source>
</evidence>